<reference evidence="3" key="1">
    <citation type="journal article" date="2020" name="Stud. Mycol.">
        <title>101 Dothideomycetes genomes: a test case for predicting lifestyles and emergence of pathogens.</title>
        <authorList>
            <person name="Haridas S."/>
            <person name="Albert R."/>
            <person name="Binder M."/>
            <person name="Bloem J."/>
            <person name="Labutti K."/>
            <person name="Salamov A."/>
            <person name="Andreopoulos B."/>
            <person name="Baker S."/>
            <person name="Barry K."/>
            <person name="Bills G."/>
            <person name="Bluhm B."/>
            <person name="Cannon C."/>
            <person name="Castanera R."/>
            <person name="Culley D."/>
            <person name="Daum C."/>
            <person name="Ezra D."/>
            <person name="Gonzalez J."/>
            <person name="Henrissat B."/>
            <person name="Kuo A."/>
            <person name="Liang C."/>
            <person name="Lipzen A."/>
            <person name="Lutzoni F."/>
            <person name="Magnuson J."/>
            <person name="Mondo S."/>
            <person name="Nolan M."/>
            <person name="Ohm R."/>
            <person name="Pangilinan J."/>
            <person name="Park H.-J."/>
            <person name="Ramirez L."/>
            <person name="Alfaro M."/>
            <person name="Sun H."/>
            <person name="Tritt A."/>
            <person name="Yoshinaga Y."/>
            <person name="Zwiers L.-H."/>
            <person name="Turgeon B."/>
            <person name="Goodwin S."/>
            <person name="Spatafora J."/>
            <person name="Crous P."/>
            <person name="Grigoriev I."/>
        </authorList>
    </citation>
    <scope>NUCLEOTIDE SEQUENCE</scope>
    <source>
        <strain evidence="3">CBS 262.69</strain>
    </source>
</reference>
<dbReference type="PANTHER" id="PTHR28156">
    <property type="entry name" value="FAS1 DOMAIN-CONTAINING PROTEIN YDR262W"/>
    <property type="match status" value="1"/>
</dbReference>
<dbReference type="AlphaFoldDB" id="A0A6G1I5Z8"/>
<dbReference type="InterPro" id="IPR040200">
    <property type="entry name" value="Mug57-like"/>
</dbReference>
<dbReference type="PANTHER" id="PTHR28156:SF1">
    <property type="entry name" value="FAS1 DOMAIN-CONTAINING PROTEIN YDR262W"/>
    <property type="match status" value="1"/>
</dbReference>
<evidence type="ECO:0000259" key="2">
    <source>
        <dbReference type="PROSITE" id="PS50213"/>
    </source>
</evidence>
<protein>
    <submittedName>
        <fullName evidence="3">FAS1 domain-containing protein</fullName>
    </submittedName>
</protein>
<dbReference type="InterPro" id="IPR036378">
    <property type="entry name" value="FAS1_dom_sf"/>
</dbReference>
<dbReference type="OrthoDB" id="5551751at2759"/>
<dbReference type="EMBL" id="ML996689">
    <property type="protein sequence ID" value="KAF2403723.1"/>
    <property type="molecule type" value="Genomic_DNA"/>
</dbReference>
<organism evidence="3 4">
    <name type="scientific">Trichodelitschia bisporula</name>
    <dbReference type="NCBI Taxonomy" id="703511"/>
    <lineage>
        <taxon>Eukaryota</taxon>
        <taxon>Fungi</taxon>
        <taxon>Dikarya</taxon>
        <taxon>Ascomycota</taxon>
        <taxon>Pezizomycotina</taxon>
        <taxon>Dothideomycetes</taxon>
        <taxon>Dothideomycetes incertae sedis</taxon>
        <taxon>Phaeotrichales</taxon>
        <taxon>Phaeotrichaceae</taxon>
        <taxon>Trichodelitschia</taxon>
    </lineage>
</organism>
<gene>
    <name evidence="3" type="ORF">EJ06DRAFT_290124</name>
</gene>
<evidence type="ECO:0000313" key="3">
    <source>
        <dbReference type="EMBL" id="KAF2403723.1"/>
    </source>
</evidence>
<keyword evidence="4" id="KW-1185">Reference proteome</keyword>
<dbReference type="Gene3D" id="2.30.180.10">
    <property type="entry name" value="FAS1 domain"/>
    <property type="match status" value="1"/>
</dbReference>
<sequence>MSASRNNQAGLTIFDTVTRHQNIAIFSELCREVDSVTDSLQDSKQKLTVLAPDNDQLEKLSRKPWESSDDYSTFGADAYGGQEGTKRAHNNLRRFVQFHIIAQSPWEEGKKVQTLAGTTLVYETKSGMKWIQPGNIKVLEIMDEVSNGQVWRIDGILRDPDGH</sequence>
<dbReference type="Pfam" id="PF02469">
    <property type="entry name" value="Fasciclin"/>
    <property type="match status" value="1"/>
</dbReference>
<evidence type="ECO:0000313" key="4">
    <source>
        <dbReference type="Proteomes" id="UP000799640"/>
    </source>
</evidence>
<proteinExistence type="predicted"/>
<feature type="domain" description="FAS1" evidence="2">
    <location>
        <begin position="10"/>
        <end position="157"/>
    </location>
</feature>
<dbReference type="SUPFAM" id="SSF82153">
    <property type="entry name" value="FAS1 domain"/>
    <property type="match status" value="1"/>
</dbReference>
<evidence type="ECO:0000256" key="1">
    <source>
        <dbReference type="ARBA" id="ARBA00022729"/>
    </source>
</evidence>
<dbReference type="Proteomes" id="UP000799640">
    <property type="component" value="Unassembled WGS sequence"/>
</dbReference>
<keyword evidence="1" id="KW-0732">Signal</keyword>
<dbReference type="InterPro" id="IPR000782">
    <property type="entry name" value="FAS1_domain"/>
</dbReference>
<name>A0A6G1I5Z8_9PEZI</name>
<accession>A0A6G1I5Z8</accession>
<dbReference type="PROSITE" id="PS50213">
    <property type="entry name" value="FAS1"/>
    <property type="match status" value="1"/>
</dbReference>